<proteinExistence type="predicted"/>
<dbReference type="Pfam" id="PF00085">
    <property type="entry name" value="Thioredoxin"/>
    <property type="match status" value="1"/>
</dbReference>
<dbReference type="InterPro" id="IPR036249">
    <property type="entry name" value="Thioredoxin-like_sf"/>
</dbReference>
<feature type="compositionally biased region" description="Polar residues" evidence="2">
    <location>
        <begin position="52"/>
        <end position="76"/>
    </location>
</feature>
<dbReference type="PROSITE" id="PS51352">
    <property type="entry name" value="THIOREDOXIN_2"/>
    <property type="match status" value="1"/>
</dbReference>
<name>A0ABQ0MA12_MYCCL</name>
<protein>
    <submittedName>
        <fullName evidence="4">Thioredoxin-domain-containing protein</fullName>
    </submittedName>
</protein>
<organism evidence="4 5">
    <name type="scientific">Mycena chlorophos</name>
    <name type="common">Agaric fungus</name>
    <name type="synonym">Agaricus chlorophos</name>
    <dbReference type="NCBI Taxonomy" id="658473"/>
    <lineage>
        <taxon>Eukaryota</taxon>
        <taxon>Fungi</taxon>
        <taxon>Dikarya</taxon>
        <taxon>Basidiomycota</taxon>
        <taxon>Agaricomycotina</taxon>
        <taxon>Agaricomycetes</taxon>
        <taxon>Agaricomycetidae</taxon>
        <taxon>Agaricales</taxon>
        <taxon>Marasmiineae</taxon>
        <taxon>Mycenaceae</taxon>
        <taxon>Mycena</taxon>
    </lineage>
</organism>
<evidence type="ECO:0000313" key="4">
    <source>
        <dbReference type="EMBL" id="GAT60210.1"/>
    </source>
</evidence>
<evidence type="ECO:0000259" key="3">
    <source>
        <dbReference type="PROSITE" id="PS51352"/>
    </source>
</evidence>
<feature type="region of interest" description="Disordered" evidence="2">
    <location>
        <begin position="1"/>
        <end position="20"/>
    </location>
</feature>
<gene>
    <name evidence="4" type="ORF">MCHLO_16387</name>
</gene>
<dbReference type="InterPro" id="IPR017937">
    <property type="entry name" value="Thioredoxin_CS"/>
</dbReference>
<dbReference type="SUPFAM" id="SSF52833">
    <property type="entry name" value="Thioredoxin-like"/>
    <property type="match status" value="1"/>
</dbReference>
<dbReference type="InterPro" id="IPR013766">
    <property type="entry name" value="Thioredoxin_domain"/>
</dbReference>
<sequence length="513" mass="55980">MFATYRHHAPQPPLSRLQSSTTAVSDLTSSELFTESEFTVFPGSTSAGSFEWTDSNSEAGSLRSAATTEPGTSNEVLNPPPRVAYPRIALLSLISAILGIDDATKDLLQFGPSDSESPLFPGPPLNSASDTAVAYVPDTQHGLFRLLKRYLRSLRRLSLQKRRTFALDLALIALGCRTAWLVDIIAVDHPTQVYGELLRSLRKSSTNFEHVQHVLEHASQSSFFVNSHLLATTSFLDVQFILLQDSKLELLPVLPAPVQTALTTLKETSSFPPSLDPSISIPLTGAILGYPVAYGFVGGLSLSTPFLSQTPLDVYTCAVSAAKQQFLHTMLKFSCPSGVFPTLTPELVIAGLRRRFGERTKAIGLELVIEHKQPAVLHTHASAVLTMSSTTPSLNQPIEVVSVRQWNDIMDSLDNQTIIVDFSAEWCPPCQAIAPKFSQLAAQNPEVQFLRVDVDEQPAIAQSFRVAAMPTFFAIKDKTVVGMLRGADPYRLAKLVKDHSTPSPEPEVPEPHL</sequence>
<evidence type="ECO:0000313" key="5">
    <source>
        <dbReference type="Proteomes" id="UP000815677"/>
    </source>
</evidence>
<keyword evidence="5" id="KW-1185">Reference proteome</keyword>
<dbReference type="Pfam" id="PF14953">
    <property type="entry name" value="DUF4504"/>
    <property type="match status" value="1"/>
</dbReference>
<dbReference type="Gene3D" id="3.40.30.10">
    <property type="entry name" value="Glutaredoxin"/>
    <property type="match status" value="1"/>
</dbReference>
<evidence type="ECO:0000256" key="1">
    <source>
        <dbReference type="ARBA" id="ARBA00023157"/>
    </source>
</evidence>
<reference evidence="4" key="1">
    <citation type="submission" date="2014-09" db="EMBL/GenBank/DDBJ databases">
        <title>Genome sequence of the luminous mushroom Mycena chlorophos for searching fungal bioluminescence genes.</title>
        <authorList>
            <person name="Tanaka Y."/>
            <person name="Kasuga D."/>
            <person name="Oba Y."/>
            <person name="Hase S."/>
            <person name="Sato K."/>
            <person name="Oba Y."/>
            <person name="Sakakibara Y."/>
        </authorList>
    </citation>
    <scope>NUCLEOTIDE SEQUENCE</scope>
</reference>
<dbReference type="CDD" id="cd02947">
    <property type="entry name" value="TRX_family"/>
    <property type="match status" value="1"/>
</dbReference>
<dbReference type="EMBL" id="DF849942">
    <property type="protein sequence ID" value="GAT60210.1"/>
    <property type="molecule type" value="Genomic_DNA"/>
</dbReference>
<dbReference type="PANTHER" id="PTHR46115">
    <property type="entry name" value="THIOREDOXIN-LIKE PROTEIN 1"/>
    <property type="match status" value="1"/>
</dbReference>
<accession>A0ABQ0MA12</accession>
<feature type="domain" description="Thioredoxin" evidence="3">
    <location>
        <begin position="385"/>
        <end position="513"/>
    </location>
</feature>
<dbReference type="InterPro" id="IPR027850">
    <property type="entry name" value="DUF4504"/>
</dbReference>
<feature type="region of interest" description="Disordered" evidence="2">
    <location>
        <begin position="52"/>
        <end position="79"/>
    </location>
</feature>
<dbReference type="PROSITE" id="PS00194">
    <property type="entry name" value="THIOREDOXIN_1"/>
    <property type="match status" value="1"/>
</dbReference>
<dbReference type="Proteomes" id="UP000815677">
    <property type="component" value="Unassembled WGS sequence"/>
</dbReference>
<evidence type="ECO:0000256" key="2">
    <source>
        <dbReference type="SAM" id="MobiDB-lite"/>
    </source>
</evidence>
<keyword evidence="1" id="KW-1015">Disulfide bond</keyword>